<name>A0ABS0AZD5_9BACT</name>
<comment type="caution">
    <text evidence="1">The sequence shown here is derived from an EMBL/GenBank/DDBJ whole genome shotgun (WGS) entry which is preliminary data.</text>
</comment>
<evidence type="ECO:0000313" key="1">
    <source>
        <dbReference type="EMBL" id="MBF5058836.1"/>
    </source>
</evidence>
<dbReference type="EMBL" id="JAAEJV010000005">
    <property type="protein sequence ID" value="MBF5058836.1"/>
    <property type="molecule type" value="Genomic_DNA"/>
</dbReference>
<accession>A0ABS0AZD5</accession>
<reference evidence="1 2" key="1">
    <citation type="submission" date="2020-01" db="EMBL/GenBank/DDBJ databases">
        <title>Draft genome sequence of Cand. Neptunochlamydia vexilliferae K9.</title>
        <authorList>
            <person name="Schulz F."/>
            <person name="Koestlbacher S."/>
            <person name="Wascher F."/>
            <person name="Pizzetti I."/>
            <person name="Horn M."/>
        </authorList>
    </citation>
    <scope>NUCLEOTIDE SEQUENCE [LARGE SCALE GENOMIC DNA]</scope>
    <source>
        <strain evidence="1 2">K9</strain>
    </source>
</reference>
<sequence>MTTLSDCSSKRELCFHNLLKTSILRTTLVIMSLIEATGMIEAISASLPELS</sequence>
<dbReference type="Proteomes" id="UP001194714">
    <property type="component" value="Unassembled WGS sequence"/>
</dbReference>
<keyword evidence="2" id="KW-1185">Reference proteome</keyword>
<proteinExistence type="predicted"/>
<organism evidence="1 2">
    <name type="scientific">Candidatus Neptunichlamydia vexilliferae</name>
    <dbReference type="NCBI Taxonomy" id="1651774"/>
    <lineage>
        <taxon>Bacteria</taxon>
        <taxon>Pseudomonadati</taxon>
        <taxon>Chlamydiota</taxon>
        <taxon>Chlamydiia</taxon>
        <taxon>Parachlamydiales</taxon>
        <taxon>Simkaniaceae</taxon>
        <taxon>Candidatus Neptunichlamydia</taxon>
    </lineage>
</organism>
<protein>
    <submittedName>
        <fullName evidence="1">Uncharacterized protein</fullName>
    </submittedName>
</protein>
<evidence type="ECO:0000313" key="2">
    <source>
        <dbReference type="Proteomes" id="UP001194714"/>
    </source>
</evidence>
<gene>
    <name evidence="1" type="ORF">NEPTK9_000335</name>
</gene>